<protein>
    <submittedName>
        <fullName evidence="2">Uncharacterized protein</fullName>
    </submittedName>
</protein>
<feature type="compositionally biased region" description="Basic residues" evidence="1">
    <location>
        <begin position="213"/>
        <end position="225"/>
    </location>
</feature>
<reference evidence="3" key="1">
    <citation type="submission" date="2016-06" db="EMBL/GenBank/DDBJ databases">
        <title>Parallel loss of symbiosis genes in relatives of nitrogen-fixing non-legume Parasponia.</title>
        <authorList>
            <person name="Van Velzen R."/>
            <person name="Holmer R."/>
            <person name="Bu F."/>
            <person name="Rutten L."/>
            <person name="Van Zeijl A."/>
            <person name="Liu W."/>
            <person name="Santuari L."/>
            <person name="Cao Q."/>
            <person name="Sharma T."/>
            <person name="Shen D."/>
            <person name="Roswanjaya Y."/>
            <person name="Wardhani T."/>
            <person name="Kalhor M.S."/>
            <person name="Jansen J."/>
            <person name="Van den Hoogen J."/>
            <person name="Gungor B."/>
            <person name="Hartog M."/>
            <person name="Hontelez J."/>
            <person name="Verver J."/>
            <person name="Yang W.-C."/>
            <person name="Schijlen E."/>
            <person name="Repin R."/>
            <person name="Schilthuizen M."/>
            <person name="Schranz E."/>
            <person name="Heidstra R."/>
            <person name="Miyata K."/>
            <person name="Fedorova E."/>
            <person name="Kohlen W."/>
            <person name="Bisseling T."/>
            <person name="Smit S."/>
            <person name="Geurts R."/>
        </authorList>
    </citation>
    <scope>NUCLEOTIDE SEQUENCE [LARGE SCALE GENOMIC DNA]</scope>
    <source>
        <strain evidence="3">cv. WU1-14</strain>
    </source>
</reference>
<feature type="non-terminal residue" evidence="2">
    <location>
        <position position="1"/>
    </location>
</feature>
<feature type="compositionally biased region" description="Pro residues" evidence="1">
    <location>
        <begin position="122"/>
        <end position="137"/>
    </location>
</feature>
<dbReference type="Proteomes" id="UP000237105">
    <property type="component" value="Unassembled WGS sequence"/>
</dbReference>
<organism evidence="2 3">
    <name type="scientific">Parasponia andersonii</name>
    <name type="common">Sponia andersonii</name>
    <dbReference type="NCBI Taxonomy" id="3476"/>
    <lineage>
        <taxon>Eukaryota</taxon>
        <taxon>Viridiplantae</taxon>
        <taxon>Streptophyta</taxon>
        <taxon>Embryophyta</taxon>
        <taxon>Tracheophyta</taxon>
        <taxon>Spermatophyta</taxon>
        <taxon>Magnoliopsida</taxon>
        <taxon>eudicotyledons</taxon>
        <taxon>Gunneridae</taxon>
        <taxon>Pentapetalae</taxon>
        <taxon>rosids</taxon>
        <taxon>fabids</taxon>
        <taxon>Rosales</taxon>
        <taxon>Cannabaceae</taxon>
        <taxon>Parasponia</taxon>
    </lineage>
</organism>
<evidence type="ECO:0000256" key="1">
    <source>
        <dbReference type="SAM" id="MobiDB-lite"/>
    </source>
</evidence>
<feature type="compositionally biased region" description="Low complexity" evidence="1">
    <location>
        <begin position="105"/>
        <end position="121"/>
    </location>
</feature>
<sequence>RVKKIWSHPSLSFLFLDQILHIYDTSHMNLHIYINIQHKMHRFIQTNRIKKMDLSLLYLDYHTTFFRTFYSTSHSRKRPLSSSVPQPCHKSGYANEKHGPRLRSPRSPTSHPTHSSSQPHSKPNPSPSRNPSPQPEPRPSHNRGSLTPDPSPGSVSGHPTHHSSGRQSPTACCAHHHRKTGEKQQAQRFSPGPAHQRRPVSPRSGRCWPRRCPPPRKSARSRRDR</sequence>
<name>A0A2P5D747_PARAD</name>
<proteinExistence type="predicted"/>
<comment type="caution">
    <text evidence="2">The sequence shown here is derived from an EMBL/GenBank/DDBJ whole genome shotgun (WGS) entry which is preliminary data.</text>
</comment>
<feature type="region of interest" description="Disordered" evidence="1">
    <location>
        <begin position="75"/>
        <end position="225"/>
    </location>
</feature>
<dbReference type="EMBL" id="JXTB01000058">
    <property type="protein sequence ID" value="PON69133.1"/>
    <property type="molecule type" value="Genomic_DNA"/>
</dbReference>
<evidence type="ECO:0000313" key="2">
    <source>
        <dbReference type="EMBL" id="PON69133.1"/>
    </source>
</evidence>
<keyword evidence="3" id="KW-1185">Reference proteome</keyword>
<dbReference type="AlphaFoldDB" id="A0A2P5D747"/>
<dbReference type="OrthoDB" id="10515339at2759"/>
<accession>A0A2P5D747</accession>
<evidence type="ECO:0000313" key="3">
    <source>
        <dbReference type="Proteomes" id="UP000237105"/>
    </source>
</evidence>
<gene>
    <name evidence="2" type="ORF">PanWU01x14_091580</name>
</gene>